<name>A0A6I5ZPK8_9FIRM</name>
<accession>A0A6I5ZPK8</accession>
<keyword evidence="1" id="KW-0175">Coiled coil</keyword>
<dbReference type="Proteomes" id="UP000425916">
    <property type="component" value="Chromosome"/>
</dbReference>
<feature type="coiled-coil region" evidence="1">
    <location>
        <begin position="102"/>
        <end position="143"/>
    </location>
</feature>
<dbReference type="AlphaFoldDB" id="A0A6I5ZPK8"/>
<organism evidence="2 3">
    <name type="scientific">Neomoorella glycerini</name>
    <dbReference type="NCBI Taxonomy" id="55779"/>
    <lineage>
        <taxon>Bacteria</taxon>
        <taxon>Bacillati</taxon>
        <taxon>Bacillota</taxon>
        <taxon>Clostridia</taxon>
        <taxon>Neomoorellales</taxon>
        <taxon>Neomoorellaceae</taxon>
        <taxon>Neomoorella</taxon>
    </lineage>
</organism>
<evidence type="ECO:0000256" key="1">
    <source>
        <dbReference type="SAM" id="Coils"/>
    </source>
</evidence>
<keyword evidence="3" id="KW-1185">Reference proteome</keyword>
<proteinExistence type="predicted"/>
<dbReference type="EMBL" id="CP046244">
    <property type="protein sequence ID" value="QGP91924.1"/>
    <property type="molecule type" value="Genomic_DNA"/>
</dbReference>
<gene>
    <name evidence="2" type="ORF">MGLY_12730</name>
</gene>
<reference evidence="2 3" key="1">
    <citation type="submission" date="2019-11" db="EMBL/GenBank/DDBJ databases">
        <title>Genome sequence of Moorella glycerini DSM11254.</title>
        <authorList>
            <person name="Poehlein A."/>
            <person name="Boeer T."/>
            <person name="Daniel R."/>
        </authorList>
    </citation>
    <scope>NUCLEOTIDE SEQUENCE [LARGE SCALE GENOMIC DNA]</scope>
    <source>
        <strain evidence="2 3">DSM 11254</strain>
    </source>
</reference>
<evidence type="ECO:0008006" key="4">
    <source>
        <dbReference type="Google" id="ProtNLM"/>
    </source>
</evidence>
<sequence length="400" mass="45899">MKEQRKNKKRKNKKKMSELNGGLKYTVCGEWFPEAYPAFRSEKWSRGDEDPLDTEMRLFCSCERWAFNRLLEGRSREELKQEGQGVCGLNSRYCDDAIMKAKAVIESQKELLSLEIEETETKLSRAKKKLRWAEKDLDKAIKANDPAKIEQAKRTFHGRKTRVKKLAAKLAELQKHEANVTIPKVVFGGRSLWRQVCQGKASREEWRDVRQNRLYARGDDTKNGNPNIRAVYQGGEFRLNITISHLSEQKGIDSKGRPIMTRAPRVTGKLWLPEKHRLKVWELLLTGVPYTVELIKGRDGRYRVHIAFTMTAPELVTDPNLGYVGLDTNPDGVALANVNYFGQPEPWPEGFIVPYPKALHKFDGEFQVTMHPNGFFTSRCPNWLTAAVSDALTSSAFWLR</sequence>
<evidence type="ECO:0000313" key="2">
    <source>
        <dbReference type="EMBL" id="QGP91924.1"/>
    </source>
</evidence>
<evidence type="ECO:0000313" key="3">
    <source>
        <dbReference type="Proteomes" id="UP000425916"/>
    </source>
</evidence>
<protein>
    <recommendedName>
        <fullName evidence="4">Transposase</fullName>
    </recommendedName>
</protein>